<keyword evidence="3" id="KW-1185">Reference proteome</keyword>
<evidence type="ECO:0000256" key="1">
    <source>
        <dbReference type="SAM" id="MobiDB-lite"/>
    </source>
</evidence>
<accession>A0A834X7H3</accession>
<comment type="caution">
    <text evidence="2">The sequence shown here is derived from an EMBL/GenBank/DDBJ whole genome shotgun (WGS) entry which is preliminary data.</text>
</comment>
<name>A0A834X7H3_9FABA</name>
<feature type="region of interest" description="Disordered" evidence="1">
    <location>
        <begin position="1"/>
        <end position="25"/>
    </location>
</feature>
<organism evidence="2 3">
    <name type="scientific">Senna tora</name>
    <dbReference type="NCBI Taxonomy" id="362788"/>
    <lineage>
        <taxon>Eukaryota</taxon>
        <taxon>Viridiplantae</taxon>
        <taxon>Streptophyta</taxon>
        <taxon>Embryophyta</taxon>
        <taxon>Tracheophyta</taxon>
        <taxon>Spermatophyta</taxon>
        <taxon>Magnoliopsida</taxon>
        <taxon>eudicotyledons</taxon>
        <taxon>Gunneridae</taxon>
        <taxon>Pentapetalae</taxon>
        <taxon>rosids</taxon>
        <taxon>fabids</taxon>
        <taxon>Fabales</taxon>
        <taxon>Fabaceae</taxon>
        <taxon>Caesalpinioideae</taxon>
        <taxon>Cassia clade</taxon>
        <taxon>Senna</taxon>
    </lineage>
</organism>
<gene>
    <name evidence="2" type="ORF">G2W53_007385</name>
</gene>
<proteinExistence type="predicted"/>
<evidence type="ECO:0000313" key="2">
    <source>
        <dbReference type="EMBL" id="KAF7838903.1"/>
    </source>
</evidence>
<evidence type="ECO:0000313" key="3">
    <source>
        <dbReference type="Proteomes" id="UP000634136"/>
    </source>
</evidence>
<dbReference type="AlphaFoldDB" id="A0A834X7H3"/>
<sequence>MAGMLPGVESARRRRLWSDSPSTIAAPNSTRRSCFCLYSSKHESLISSSSLLERNILYKARPDEELEEAVREAKERLDERFRAKSTR</sequence>
<reference evidence="2" key="1">
    <citation type="submission" date="2020-09" db="EMBL/GenBank/DDBJ databases">
        <title>Genome-Enabled Discovery of Anthraquinone Biosynthesis in Senna tora.</title>
        <authorList>
            <person name="Kang S.-H."/>
            <person name="Pandey R.P."/>
            <person name="Lee C.-M."/>
            <person name="Sim J.-S."/>
            <person name="Jeong J.-T."/>
            <person name="Choi B.-S."/>
            <person name="Jung M."/>
            <person name="Ginzburg D."/>
            <person name="Zhao K."/>
            <person name="Won S.Y."/>
            <person name="Oh T.-J."/>
            <person name="Yu Y."/>
            <person name="Kim N.-H."/>
            <person name="Lee O.R."/>
            <person name="Lee T.-H."/>
            <person name="Bashyal P."/>
            <person name="Kim T.-S."/>
            <person name="Lee W.-H."/>
            <person name="Kawkins C."/>
            <person name="Kim C.-K."/>
            <person name="Kim J.S."/>
            <person name="Ahn B.O."/>
            <person name="Rhee S.Y."/>
            <person name="Sohng J.K."/>
        </authorList>
    </citation>
    <scope>NUCLEOTIDE SEQUENCE</scope>
    <source>
        <tissue evidence="2">Leaf</tissue>
    </source>
</reference>
<dbReference type="OrthoDB" id="8062037at2759"/>
<dbReference type="Proteomes" id="UP000634136">
    <property type="component" value="Unassembled WGS sequence"/>
</dbReference>
<protein>
    <submittedName>
        <fullName evidence="2">Putative E3 ubiquitin-protein ligase RHY1A</fullName>
    </submittedName>
</protein>
<dbReference type="EMBL" id="JAAIUW010000003">
    <property type="protein sequence ID" value="KAF7838903.1"/>
    <property type="molecule type" value="Genomic_DNA"/>
</dbReference>